<protein>
    <submittedName>
        <fullName evidence="1">Uncharacterized protein</fullName>
    </submittedName>
</protein>
<organism evidence="1 2">
    <name type="scientific">Araneus ventricosus</name>
    <name type="common">Orbweaver spider</name>
    <name type="synonym">Epeira ventricosa</name>
    <dbReference type="NCBI Taxonomy" id="182803"/>
    <lineage>
        <taxon>Eukaryota</taxon>
        <taxon>Metazoa</taxon>
        <taxon>Ecdysozoa</taxon>
        <taxon>Arthropoda</taxon>
        <taxon>Chelicerata</taxon>
        <taxon>Arachnida</taxon>
        <taxon>Araneae</taxon>
        <taxon>Araneomorphae</taxon>
        <taxon>Entelegynae</taxon>
        <taxon>Araneoidea</taxon>
        <taxon>Araneidae</taxon>
        <taxon>Araneus</taxon>
    </lineage>
</organism>
<sequence>MWFQHDGAPAHYSIDMRHCMQRLANSGSGGVVQCFGLPHRQTSLALITSYGGKSSHWCTKLPLTVLRTLLYASWQMLGKSGTRPVFSLTFDLQCAGDARHASWPGDVISNTYFDDDRYLFNVLFS</sequence>
<reference evidence="1 2" key="1">
    <citation type="journal article" date="2019" name="Sci. Rep.">
        <title>Orb-weaving spider Araneus ventricosus genome elucidates the spidroin gene catalogue.</title>
        <authorList>
            <person name="Kono N."/>
            <person name="Nakamura H."/>
            <person name="Ohtoshi R."/>
            <person name="Moran D.A.P."/>
            <person name="Shinohara A."/>
            <person name="Yoshida Y."/>
            <person name="Fujiwara M."/>
            <person name="Mori M."/>
            <person name="Tomita M."/>
            <person name="Arakawa K."/>
        </authorList>
    </citation>
    <scope>NUCLEOTIDE SEQUENCE [LARGE SCALE GENOMIC DNA]</scope>
</reference>
<gene>
    <name evidence="1" type="ORF">AVEN_2351_1</name>
</gene>
<comment type="caution">
    <text evidence="1">The sequence shown here is derived from an EMBL/GenBank/DDBJ whole genome shotgun (WGS) entry which is preliminary data.</text>
</comment>
<evidence type="ECO:0000313" key="2">
    <source>
        <dbReference type="Proteomes" id="UP000499080"/>
    </source>
</evidence>
<evidence type="ECO:0000313" key="1">
    <source>
        <dbReference type="EMBL" id="GBM93079.1"/>
    </source>
</evidence>
<name>A0A4Y2JUA3_ARAVE</name>
<dbReference type="EMBL" id="BGPR01003846">
    <property type="protein sequence ID" value="GBM93079.1"/>
    <property type="molecule type" value="Genomic_DNA"/>
</dbReference>
<keyword evidence="2" id="KW-1185">Reference proteome</keyword>
<dbReference type="AlphaFoldDB" id="A0A4Y2JUA3"/>
<dbReference type="Proteomes" id="UP000499080">
    <property type="component" value="Unassembled WGS sequence"/>
</dbReference>
<accession>A0A4Y2JUA3</accession>
<dbReference type="OrthoDB" id="6461125at2759"/>
<proteinExistence type="predicted"/>